<dbReference type="SUPFAM" id="SSF50331">
    <property type="entry name" value="MOP-like"/>
    <property type="match status" value="1"/>
</dbReference>
<dbReference type="SUPFAM" id="SSF52540">
    <property type="entry name" value="P-loop containing nucleoside triphosphate hydrolases"/>
    <property type="match status" value="1"/>
</dbReference>
<dbReference type="GO" id="GO:0008643">
    <property type="term" value="P:carbohydrate transport"/>
    <property type="evidence" value="ECO:0007669"/>
    <property type="project" value="InterPro"/>
</dbReference>
<dbReference type="GO" id="GO:0140359">
    <property type="term" value="F:ABC-type transporter activity"/>
    <property type="evidence" value="ECO:0007669"/>
    <property type="project" value="InterPro"/>
</dbReference>
<evidence type="ECO:0000256" key="3">
    <source>
        <dbReference type="ARBA" id="ARBA00022741"/>
    </source>
</evidence>
<dbReference type="PANTHER" id="PTHR43875">
    <property type="entry name" value="MALTODEXTRIN IMPORT ATP-BINDING PROTEIN MSMX"/>
    <property type="match status" value="1"/>
</dbReference>
<evidence type="ECO:0000259" key="7">
    <source>
        <dbReference type="PROSITE" id="PS50893"/>
    </source>
</evidence>
<dbReference type="InterPro" id="IPR003593">
    <property type="entry name" value="AAA+_ATPase"/>
</dbReference>
<dbReference type="InterPro" id="IPR015855">
    <property type="entry name" value="ABC_transpr_MalK-like"/>
</dbReference>
<dbReference type="InterPro" id="IPR012340">
    <property type="entry name" value="NA-bd_OB-fold"/>
</dbReference>
<dbReference type="GO" id="GO:0016887">
    <property type="term" value="F:ATP hydrolysis activity"/>
    <property type="evidence" value="ECO:0007669"/>
    <property type="project" value="InterPro"/>
</dbReference>
<keyword evidence="1" id="KW-0813">Transport</keyword>
<keyword evidence="5" id="KW-1278">Translocase</keyword>
<reference evidence="8" key="1">
    <citation type="submission" date="2019-11" db="EMBL/GenBank/DDBJ databases">
        <authorList>
            <person name="Feng L."/>
        </authorList>
    </citation>
    <scope>NUCLEOTIDE SEQUENCE</scope>
    <source>
        <strain evidence="8">CTertiumLFYP3</strain>
    </source>
</reference>
<evidence type="ECO:0000256" key="4">
    <source>
        <dbReference type="ARBA" id="ARBA00022840"/>
    </source>
</evidence>
<feature type="domain" description="ABC transporter" evidence="7">
    <location>
        <begin position="4"/>
        <end position="235"/>
    </location>
</feature>
<dbReference type="AlphaFoldDB" id="A0A6N3B1Z6"/>
<dbReference type="Gene3D" id="2.40.50.100">
    <property type="match status" value="1"/>
</dbReference>
<proteinExistence type="predicted"/>
<protein>
    <submittedName>
        <fullName evidence="8">sn-glycerol-3-phosphate import ATP-binding protein UgpC</fullName>
        <ecNumber evidence="8">3.6.3.20</ecNumber>
    </submittedName>
</protein>
<sequence>MAFIEFKKIYKVYNEKYLAIDDFNLNIEKNEFVALIGPSGCGKSTLLRMIAGLEDITDGELNIDGKCVNNVHPKDRDISMVFQNYALYPHLNVFDNISFGLKLRKVPKNEIKEKVSEVATTLGLTDEIDKTPSEMSGGQRQRVALGRAMVQDSKVFLMDEPLSNLDAKLRNKMRLEILRLHKQLGITTIYVTHDQVEAMTMADRIVVMNKGVIQQIGTPRELYSNPKNIFVATFIGEPEINLIKGFVKGDKFVNEDIEIQLDISKYKDLNKYEGKEVILGIRPEHIKIVESSNVQSEIELTEMRGDIQILVSKIGNKEISAKTTSEIDIKIGQSINYEFDKANIHLFNVDTKERIG</sequence>
<name>A0A6N3B1Z6_9CLOT</name>
<dbReference type="InterPro" id="IPR040582">
    <property type="entry name" value="OB_MalK-like"/>
</dbReference>
<dbReference type="EC" id="3.6.3.20" evidence="8"/>
<dbReference type="PROSITE" id="PS50893">
    <property type="entry name" value="ABC_TRANSPORTER_2"/>
    <property type="match status" value="1"/>
</dbReference>
<dbReference type="RefSeq" id="WP_156625637.1">
    <property type="nucleotide sequence ID" value="NZ_CACRTO010000009.1"/>
</dbReference>
<evidence type="ECO:0000256" key="2">
    <source>
        <dbReference type="ARBA" id="ARBA00022475"/>
    </source>
</evidence>
<evidence type="ECO:0000256" key="1">
    <source>
        <dbReference type="ARBA" id="ARBA00022448"/>
    </source>
</evidence>
<dbReference type="Gene3D" id="2.40.50.140">
    <property type="entry name" value="Nucleic acid-binding proteins"/>
    <property type="match status" value="1"/>
</dbReference>
<organism evidence="8">
    <name type="scientific">Clostridium tertium</name>
    <dbReference type="NCBI Taxonomy" id="1559"/>
    <lineage>
        <taxon>Bacteria</taxon>
        <taxon>Bacillati</taxon>
        <taxon>Bacillota</taxon>
        <taxon>Clostridia</taxon>
        <taxon>Eubacteriales</taxon>
        <taxon>Clostridiaceae</taxon>
        <taxon>Clostridium</taxon>
    </lineage>
</organism>
<dbReference type="FunFam" id="3.40.50.300:FF:000042">
    <property type="entry name" value="Maltose/maltodextrin ABC transporter, ATP-binding protein"/>
    <property type="match status" value="1"/>
</dbReference>
<dbReference type="InterPro" id="IPR047641">
    <property type="entry name" value="ABC_transpr_MalK/UgpC-like"/>
</dbReference>
<dbReference type="InterPro" id="IPR027417">
    <property type="entry name" value="P-loop_NTPase"/>
</dbReference>
<dbReference type="InterPro" id="IPR003439">
    <property type="entry name" value="ABC_transporter-like_ATP-bd"/>
</dbReference>
<dbReference type="GO" id="GO:0005524">
    <property type="term" value="F:ATP binding"/>
    <property type="evidence" value="ECO:0007669"/>
    <property type="project" value="UniProtKB-KW"/>
</dbReference>
<dbReference type="GO" id="GO:0055052">
    <property type="term" value="C:ATP-binding cassette (ABC) transporter complex, substrate-binding subunit-containing"/>
    <property type="evidence" value="ECO:0007669"/>
    <property type="project" value="TreeGrafter"/>
</dbReference>
<keyword evidence="2" id="KW-1003">Cell membrane</keyword>
<evidence type="ECO:0000313" key="8">
    <source>
        <dbReference type="EMBL" id="VYT95836.1"/>
    </source>
</evidence>
<evidence type="ECO:0000256" key="6">
    <source>
        <dbReference type="ARBA" id="ARBA00023136"/>
    </source>
</evidence>
<dbReference type="InterPro" id="IPR017871">
    <property type="entry name" value="ABC_transporter-like_CS"/>
</dbReference>
<gene>
    <name evidence="8" type="primary">ugpC_2</name>
    <name evidence="8" type="ORF">CTLFYP3_01105</name>
</gene>
<accession>A0A6N3B1Z6</accession>
<keyword evidence="4 8" id="KW-0067">ATP-binding</keyword>
<dbReference type="CDD" id="cd03301">
    <property type="entry name" value="ABC_MalK_N"/>
    <property type="match status" value="1"/>
</dbReference>
<evidence type="ECO:0000256" key="5">
    <source>
        <dbReference type="ARBA" id="ARBA00022967"/>
    </source>
</evidence>
<dbReference type="Pfam" id="PF00005">
    <property type="entry name" value="ABC_tran"/>
    <property type="match status" value="1"/>
</dbReference>
<keyword evidence="8" id="KW-0378">Hydrolase</keyword>
<dbReference type="NCBIfam" id="NF008653">
    <property type="entry name" value="PRK11650.1"/>
    <property type="match status" value="1"/>
</dbReference>
<dbReference type="Pfam" id="PF17912">
    <property type="entry name" value="OB_MalK"/>
    <property type="match status" value="1"/>
</dbReference>
<dbReference type="EMBL" id="CACRTO010000009">
    <property type="protein sequence ID" value="VYT95836.1"/>
    <property type="molecule type" value="Genomic_DNA"/>
</dbReference>
<dbReference type="SMART" id="SM00382">
    <property type="entry name" value="AAA"/>
    <property type="match status" value="1"/>
</dbReference>
<dbReference type="Gene3D" id="3.40.50.300">
    <property type="entry name" value="P-loop containing nucleotide triphosphate hydrolases"/>
    <property type="match status" value="1"/>
</dbReference>
<keyword evidence="6" id="KW-0472">Membrane</keyword>
<dbReference type="PROSITE" id="PS00211">
    <property type="entry name" value="ABC_TRANSPORTER_1"/>
    <property type="match status" value="1"/>
</dbReference>
<keyword evidence="3" id="KW-0547">Nucleotide-binding</keyword>
<dbReference type="PANTHER" id="PTHR43875:SF15">
    <property type="entry name" value="TREHALOSE IMPORT ATP-BINDING PROTEIN SUGC"/>
    <property type="match status" value="1"/>
</dbReference>
<dbReference type="InterPro" id="IPR008995">
    <property type="entry name" value="Mo/tungstate-bd_C_term_dom"/>
</dbReference>